<dbReference type="SUPFAM" id="SSF47616">
    <property type="entry name" value="GST C-terminal domain-like"/>
    <property type="match status" value="1"/>
</dbReference>
<dbReference type="RefSeq" id="WP_106161921.1">
    <property type="nucleotide sequence ID" value="NZ_PVUF01000001.1"/>
</dbReference>
<dbReference type="InterPro" id="IPR004046">
    <property type="entry name" value="GST_C"/>
</dbReference>
<name>A0A2T1ANR8_TRISK</name>
<gene>
    <name evidence="3" type="ORF">CLV89_101374</name>
</gene>
<dbReference type="InterPro" id="IPR004045">
    <property type="entry name" value="Glutathione_S-Trfase_N"/>
</dbReference>
<dbReference type="InterPro" id="IPR040079">
    <property type="entry name" value="Glutathione_S-Trfase"/>
</dbReference>
<evidence type="ECO:0000259" key="1">
    <source>
        <dbReference type="PROSITE" id="PS50404"/>
    </source>
</evidence>
<dbReference type="SFLD" id="SFLDS00019">
    <property type="entry name" value="Glutathione_Transferase_(cytos"/>
    <property type="match status" value="1"/>
</dbReference>
<dbReference type="SFLD" id="SFLDG00358">
    <property type="entry name" value="Main_(cytGST)"/>
    <property type="match status" value="1"/>
</dbReference>
<dbReference type="InterPro" id="IPR036282">
    <property type="entry name" value="Glutathione-S-Trfase_C_sf"/>
</dbReference>
<dbReference type="OrthoDB" id="5740960at2"/>
<dbReference type="SUPFAM" id="SSF52833">
    <property type="entry name" value="Thioredoxin-like"/>
    <property type="match status" value="1"/>
</dbReference>
<proteinExistence type="predicted"/>
<dbReference type="CDD" id="cd03207">
    <property type="entry name" value="GST_C_8"/>
    <property type="match status" value="1"/>
</dbReference>
<dbReference type="InterPro" id="IPR036249">
    <property type="entry name" value="Thioredoxin-like_sf"/>
</dbReference>
<evidence type="ECO:0000313" key="3">
    <source>
        <dbReference type="EMBL" id="PRZ50157.1"/>
    </source>
</evidence>
<protein>
    <submittedName>
        <fullName evidence="3">Glutathione S-transferase</fullName>
    </submittedName>
</protein>
<dbReference type="Gene3D" id="3.40.30.10">
    <property type="entry name" value="Glutaredoxin"/>
    <property type="match status" value="1"/>
</dbReference>
<evidence type="ECO:0000259" key="2">
    <source>
        <dbReference type="PROSITE" id="PS50405"/>
    </source>
</evidence>
<dbReference type="Pfam" id="PF13417">
    <property type="entry name" value="GST_N_3"/>
    <property type="match status" value="1"/>
</dbReference>
<dbReference type="PROSITE" id="PS50404">
    <property type="entry name" value="GST_NTER"/>
    <property type="match status" value="1"/>
</dbReference>
<sequence>MLTLYHSPRSRSSRIVRLIDELDIWSQIDIRIVDVARLDGSGGQDPANPHPEGKVPLLVHDGVEIWESNAIILYLTDLFPAGGMGPAPGDPQRGRYISWLAWYGNVVEPVLVCGAAELSHPVLEATFRGVPDMTSRLVNALEQSPFLVGDTFSGADLLMVSPFIWFRHEAADHPTIKAWIERCEARPSAQRSAEFDTKQLDQNKAG</sequence>
<dbReference type="Gene3D" id="1.20.1050.10">
    <property type="match status" value="1"/>
</dbReference>
<evidence type="ECO:0000313" key="4">
    <source>
        <dbReference type="Proteomes" id="UP000237718"/>
    </source>
</evidence>
<dbReference type="EMBL" id="PVUF01000001">
    <property type="protein sequence ID" value="PRZ50157.1"/>
    <property type="molecule type" value="Genomic_DNA"/>
</dbReference>
<dbReference type="Pfam" id="PF00043">
    <property type="entry name" value="GST_C"/>
    <property type="match status" value="1"/>
</dbReference>
<dbReference type="GO" id="GO:0016740">
    <property type="term" value="F:transferase activity"/>
    <property type="evidence" value="ECO:0007669"/>
    <property type="project" value="UniProtKB-KW"/>
</dbReference>
<dbReference type="Proteomes" id="UP000237718">
    <property type="component" value="Unassembled WGS sequence"/>
</dbReference>
<dbReference type="SFLD" id="SFLDG01150">
    <property type="entry name" value="Main.1:_Beta-like"/>
    <property type="match status" value="1"/>
</dbReference>
<dbReference type="CDD" id="cd03046">
    <property type="entry name" value="GST_N_GTT1_like"/>
    <property type="match status" value="1"/>
</dbReference>
<feature type="domain" description="GST C-terminal" evidence="2">
    <location>
        <begin position="89"/>
        <end position="206"/>
    </location>
</feature>
<accession>A0A2T1ANR8</accession>
<keyword evidence="3" id="KW-0808">Transferase</keyword>
<dbReference type="InterPro" id="IPR010987">
    <property type="entry name" value="Glutathione-S-Trfase_C-like"/>
</dbReference>
<feature type="domain" description="GST N-terminal" evidence="1">
    <location>
        <begin position="1"/>
        <end position="83"/>
    </location>
</feature>
<dbReference type="PROSITE" id="PS50405">
    <property type="entry name" value="GST_CTER"/>
    <property type="match status" value="1"/>
</dbReference>
<dbReference type="PANTHER" id="PTHR44051">
    <property type="entry name" value="GLUTATHIONE S-TRANSFERASE-RELATED"/>
    <property type="match status" value="1"/>
</dbReference>
<organism evidence="3 4">
    <name type="scientific">Tritonibacter scottomollicae</name>
    <name type="common">Epibacterium scottomollicae</name>
    <dbReference type="NCBI Taxonomy" id="483013"/>
    <lineage>
        <taxon>Bacteria</taxon>
        <taxon>Pseudomonadati</taxon>
        <taxon>Pseudomonadota</taxon>
        <taxon>Alphaproteobacteria</taxon>
        <taxon>Rhodobacterales</taxon>
        <taxon>Paracoccaceae</taxon>
        <taxon>Tritonibacter</taxon>
    </lineage>
</organism>
<dbReference type="PANTHER" id="PTHR44051:SF8">
    <property type="entry name" value="GLUTATHIONE S-TRANSFERASE GSTA"/>
    <property type="match status" value="1"/>
</dbReference>
<reference evidence="3 4" key="1">
    <citation type="submission" date="2018-03" db="EMBL/GenBank/DDBJ databases">
        <title>Genomic Encyclopedia of Archaeal and Bacterial Type Strains, Phase II (KMG-II): from individual species to whole genera.</title>
        <authorList>
            <person name="Goeker M."/>
        </authorList>
    </citation>
    <scope>NUCLEOTIDE SEQUENCE [LARGE SCALE GENOMIC DNA]</scope>
    <source>
        <strain evidence="3 4">DSM 25328</strain>
    </source>
</reference>
<dbReference type="AlphaFoldDB" id="A0A2T1ANR8"/>
<comment type="caution">
    <text evidence="3">The sequence shown here is derived from an EMBL/GenBank/DDBJ whole genome shotgun (WGS) entry which is preliminary data.</text>
</comment>